<dbReference type="Gene3D" id="1.20.1270.220">
    <property type="match status" value="1"/>
</dbReference>
<feature type="region of interest" description="Disordered" evidence="5">
    <location>
        <begin position="219"/>
        <end position="240"/>
    </location>
</feature>
<dbReference type="AlphaFoldDB" id="A0AAD8MZ01"/>
<dbReference type="PANTHER" id="PTHR45926">
    <property type="entry name" value="OSJNBA0053K19.4 PROTEIN"/>
    <property type="match status" value="1"/>
</dbReference>
<dbReference type="CDD" id="cd05506">
    <property type="entry name" value="Bromo_plant1"/>
    <property type="match status" value="1"/>
</dbReference>
<feature type="compositionally biased region" description="Basic and acidic residues" evidence="5">
    <location>
        <begin position="275"/>
        <end position="286"/>
    </location>
</feature>
<feature type="region of interest" description="Disordered" evidence="5">
    <location>
        <begin position="183"/>
        <end position="204"/>
    </location>
</feature>
<feature type="compositionally biased region" description="Low complexity" evidence="5">
    <location>
        <begin position="620"/>
        <end position="646"/>
    </location>
</feature>
<name>A0AAD8MZ01_9APIA</name>
<sequence length="646" mass="72420">MHDPKYCIGPQSTEGPLEQKYCLVPKGPLVARTMTRHPCGWVQYLGDINEGQTFTQIFWICTFKGFELCVLYVFMASMNCESEEPSRVYKRKSFKGVKAKSKTSVMMQKESGELGESDGGDLRKREQLCDDGGGKFGFLGEENRVKISLGSKSKREVGEYRTKLLGELDLVRNWMKKIEAKERDRVDVGESDEGRVKKKRVRSEVEVEVEDRPLNQLSVSVVENSQAGTGGVEKEKRTPKVNQFYRNSEFLLGKDKIPPVDKKLKGSAKKQGGGGKDKTLPADKNSKGSGRKQNGGDPAVEKKSKGSGEEQGGGDEGSGLVKVKSQFLKTCKGLLQRLMKHKNAWVFNVPVDVNALGLHDYFDIIKTPMDLGTVKSRLDKNFYQSPMEFVVDVRLTFRNAMTYNPKGQDVYVMAEQLLQIFEEKWTVIEADYEQELKLVVEREGRSTKKPHTPQEPPVEALNAFELSTNLMNLGHPGRPAAPKKPKARDPNKREMSYAEKQKLSSNLQSLPAEKLESVVDIIKKRTSSLRQHDDEIEVDIDSFDTETLWELDRFVMNYKKYLSKNRKNSELVNKAKPAVERSDHNKKPAPVVDLVEETHRETEIVESSPARLENQTKNTSQASKSSGSSSNSGSASTDSGSRNSSG</sequence>
<evidence type="ECO:0000259" key="7">
    <source>
        <dbReference type="PROSITE" id="PS51525"/>
    </source>
</evidence>
<dbReference type="PRINTS" id="PR00503">
    <property type="entry name" value="BROMODOMAIN"/>
</dbReference>
<keyword evidence="2 4" id="KW-0103">Bromodomain</keyword>
<keyword evidence="3" id="KW-0804">Transcription</keyword>
<keyword evidence="9" id="KW-1185">Reference proteome</keyword>
<dbReference type="Gene3D" id="1.20.920.10">
    <property type="entry name" value="Bromodomain-like"/>
    <property type="match status" value="1"/>
</dbReference>
<keyword evidence="1" id="KW-0805">Transcription regulation</keyword>
<dbReference type="InterPro" id="IPR001487">
    <property type="entry name" value="Bromodomain"/>
</dbReference>
<dbReference type="Proteomes" id="UP001237642">
    <property type="component" value="Unassembled WGS sequence"/>
</dbReference>
<feature type="region of interest" description="Disordered" evidence="5">
    <location>
        <begin position="472"/>
        <end position="505"/>
    </location>
</feature>
<comment type="caution">
    <text evidence="8">The sequence shown here is derived from an EMBL/GenBank/DDBJ whole genome shotgun (WGS) entry which is preliminary data.</text>
</comment>
<evidence type="ECO:0000256" key="5">
    <source>
        <dbReference type="SAM" id="MobiDB-lite"/>
    </source>
</evidence>
<dbReference type="PROSITE" id="PS51525">
    <property type="entry name" value="NET"/>
    <property type="match status" value="1"/>
</dbReference>
<feature type="compositionally biased region" description="Basic and acidic residues" evidence="5">
    <location>
        <begin position="183"/>
        <end position="195"/>
    </location>
</feature>
<dbReference type="Pfam" id="PF00439">
    <property type="entry name" value="Bromodomain"/>
    <property type="match status" value="1"/>
</dbReference>
<dbReference type="InterPro" id="IPR037377">
    <property type="entry name" value="GTE_bromo"/>
</dbReference>
<reference evidence="8" key="1">
    <citation type="submission" date="2023-02" db="EMBL/GenBank/DDBJ databases">
        <title>Genome of toxic invasive species Heracleum sosnowskyi carries increased number of genes despite the absence of recent whole-genome duplications.</title>
        <authorList>
            <person name="Schelkunov M."/>
            <person name="Shtratnikova V."/>
            <person name="Makarenko M."/>
            <person name="Klepikova A."/>
            <person name="Omelchenko D."/>
            <person name="Novikova G."/>
            <person name="Obukhova E."/>
            <person name="Bogdanov V."/>
            <person name="Penin A."/>
            <person name="Logacheva M."/>
        </authorList>
    </citation>
    <scope>NUCLEOTIDE SEQUENCE</scope>
    <source>
        <strain evidence="8">Hsosn_3</strain>
        <tissue evidence="8">Leaf</tissue>
    </source>
</reference>
<dbReference type="InterPro" id="IPR027353">
    <property type="entry name" value="NET_dom"/>
</dbReference>
<dbReference type="InterPro" id="IPR036427">
    <property type="entry name" value="Bromodomain-like_sf"/>
</dbReference>
<dbReference type="Pfam" id="PF17035">
    <property type="entry name" value="BET"/>
    <property type="match status" value="1"/>
</dbReference>
<evidence type="ECO:0000259" key="6">
    <source>
        <dbReference type="PROSITE" id="PS50014"/>
    </source>
</evidence>
<feature type="region of interest" description="Disordered" evidence="5">
    <location>
        <begin position="573"/>
        <end position="646"/>
    </location>
</feature>
<proteinExistence type="predicted"/>
<feature type="compositionally biased region" description="Basic and acidic residues" evidence="5">
    <location>
        <begin position="577"/>
        <end position="586"/>
    </location>
</feature>
<feature type="region of interest" description="Disordered" evidence="5">
    <location>
        <begin position="256"/>
        <end position="319"/>
    </location>
</feature>
<dbReference type="EMBL" id="JAUIZM010000004">
    <property type="protein sequence ID" value="KAK1388833.1"/>
    <property type="molecule type" value="Genomic_DNA"/>
</dbReference>
<dbReference type="SMART" id="SM00297">
    <property type="entry name" value="BROMO"/>
    <property type="match status" value="1"/>
</dbReference>
<feature type="domain" description="Bromo" evidence="6">
    <location>
        <begin position="339"/>
        <end position="411"/>
    </location>
</feature>
<evidence type="ECO:0000313" key="9">
    <source>
        <dbReference type="Proteomes" id="UP001237642"/>
    </source>
</evidence>
<evidence type="ECO:0000256" key="3">
    <source>
        <dbReference type="ARBA" id="ARBA00023163"/>
    </source>
</evidence>
<accession>A0AAD8MZ01</accession>
<feature type="region of interest" description="Disordered" evidence="5">
    <location>
        <begin position="103"/>
        <end position="122"/>
    </location>
</feature>
<feature type="domain" description="NET" evidence="7">
    <location>
        <begin position="485"/>
        <end position="566"/>
    </location>
</feature>
<dbReference type="SUPFAM" id="SSF47370">
    <property type="entry name" value="Bromodomain"/>
    <property type="match status" value="1"/>
</dbReference>
<protein>
    <submittedName>
        <fullName evidence="8">Transcription factor GTE4-like</fullName>
    </submittedName>
</protein>
<feature type="compositionally biased region" description="Basic and acidic residues" evidence="5">
    <location>
        <begin position="487"/>
        <end position="502"/>
    </location>
</feature>
<feature type="compositionally biased region" description="Basic and acidic residues" evidence="5">
    <location>
        <begin position="299"/>
        <end position="308"/>
    </location>
</feature>
<evidence type="ECO:0000256" key="2">
    <source>
        <dbReference type="ARBA" id="ARBA00023117"/>
    </source>
</evidence>
<evidence type="ECO:0000256" key="1">
    <source>
        <dbReference type="ARBA" id="ARBA00023015"/>
    </source>
</evidence>
<dbReference type="PROSITE" id="PS50014">
    <property type="entry name" value="BROMODOMAIN_2"/>
    <property type="match status" value="1"/>
</dbReference>
<evidence type="ECO:0000256" key="4">
    <source>
        <dbReference type="PROSITE-ProRule" id="PRU00035"/>
    </source>
</evidence>
<reference evidence="8" key="2">
    <citation type="submission" date="2023-05" db="EMBL/GenBank/DDBJ databases">
        <authorList>
            <person name="Schelkunov M.I."/>
        </authorList>
    </citation>
    <scope>NUCLEOTIDE SEQUENCE</scope>
    <source>
        <strain evidence="8">Hsosn_3</strain>
        <tissue evidence="8">Leaf</tissue>
    </source>
</reference>
<organism evidence="8 9">
    <name type="scientific">Heracleum sosnowskyi</name>
    <dbReference type="NCBI Taxonomy" id="360622"/>
    <lineage>
        <taxon>Eukaryota</taxon>
        <taxon>Viridiplantae</taxon>
        <taxon>Streptophyta</taxon>
        <taxon>Embryophyta</taxon>
        <taxon>Tracheophyta</taxon>
        <taxon>Spermatophyta</taxon>
        <taxon>Magnoliopsida</taxon>
        <taxon>eudicotyledons</taxon>
        <taxon>Gunneridae</taxon>
        <taxon>Pentapetalae</taxon>
        <taxon>asterids</taxon>
        <taxon>campanulids</taxon>
        <taxon>Apiales</taxon>
        <taxon>Apiaceae</taxon>
        <taxon>Apioideae</taxon>
        <taxon>apioid superclade</taxon>
        <taxon>Tordylieae</taxon>
        <taxon>Tordyliinae</taxon>
        <taxon>Heracleum</taxon>
    </lineage>
</organism>
<gene>
    <name evidence="8" type="ORF">POM88_017011</name>
</gene>
<dbReference type="InterPro" id="IPR038336">
    <property type="entry name" value="NET_sf"/>
</dbReference>
<evidence type="ECO:0000313" key="8">
    <source>
        <dbReference type="EMBL" id="KAK1388833.1"/>
    </source>
</evidence>